<evidence type="ECO:0000259" key="2">
    <source>
        <dbReference type="Pfam" id="PF06985"/>
    </source>
</evidence>
<keyword evidence="4" id="KW-1185">Reference proteome</keyword>
<dbReference type="OrthoDB" id="2157530at2759"/>
<organism evidence="3 4">
    <name type="scientific">Fonsecaea multimorphosa CBS 102226</name>
    <dbReference type="NCBI Taxonomy" id="1442371"/>
    <lineage>
        <taxon>Eukaryota</taxon>
        <taxon>Fungi</taxon>
        <taxon>Dikarya</taxon>
        <taxon>Ascomycota</taxon>
        <taxon>Pezizomycotina</taxon>
        <taxon>Eurotiomycetes</taxon>
        <taxon>Chaetothyriomycetidae</taxon>
        <taxon>Chaetothyriales</taxon>
        <taxon>Herpotrichiellaceae</taxon>
        <taxon>Fonsecaea</taxon>
    </lineage>
</organism>
<dbReference type="AlphaFoldDB" id="A0A0D2JJA5"/>
<reference evidence="3 4" key="1">
    <citation type="submission" date="2015-01" db="EMBL/GenBank/DDBJ databases">
        <title>The Genome Sequence of Fonsecaea multimorphosa CBS 102226.</title>
        <authorList>
            <consortium name="The Broad Institute Genomics Platform"/>
            <person name="Cuomo C."/>
            <person name="de Hoog S."/>
            <person name="Gorbushina A."/>
            <person name="Stielow B."/>
            <person name="Teixiera M."/>
            <person name="Abouelleil A."/>
            <person name="Chapman S.B."/>
            <person name="Priest M."/>
            <person name="Young S.K."/>
            <person name="Wortman J."/>
            <person name="Nusbaum C."/>
            <person name="Birren B."/>
        </authorList>
    </citation>
    <scope>NUCLEOTIDE SEQUENCE [LARGE SCALE GENOMIC DNA]</scope>
    <source>
        <strain evidence="3 4">CBS 102226</strain>
    </source>
</reference>
<keyword evidence="1" id="KW-0472">Membrane</keyword>
<evidence type="ECO:0000313" key="3">
    <source>
        <dbReference type="EMBL" id="KIX93272.1"/>
    </source>
</evidence>
<dbReference type="VEuPathDB" id="FungiDB:Z520_10915"/>
<dbReference type="InterPro" id="IPR010730">
    <property type="entry name" value="HET"/>
</dbReference>
<sequence>MARYQYQYPLTQREIRLIDIERWKNDEWNDEINFSLRVCPIDECPPYVALSYAWGDPTNAKACYCDGLEFPVAESLRGALITLRTRDTPSPVWIDSICINQDDLAEKSRQVSMMREIYSRATATIIWLGETCDGDIVATQLMRNLNSVYPNPRMIPQKGSIYEPGRTQEFNHLARPEELGLPPLISPEWSRLIDFYKKPWFSRVWIIQELCAARLCVMWCGNSALQPFVVLNAALKMVSYPGLGSGRWNDIRVPALMNAATLADLQDHFQRESSGFIFGLLRLTRDFKATIPHDRLFALLGIADNGVRGQFVRFPVDYRQSITDTYIAFMRWALDECKFFGGESALALLSYACHPSTSQSLPSWVPRWDAHLSGFTFLAESSRRRIPEDDLHSPEKSHYWADLKAFFVQARLLSRAAGYYHSRAGKNEALIRTLCLDCGGKKASTLEMSESDFQLVDAFEKCVSVLSNIQSWEHTPISEFIPWKTKRDSYYVSGQINLIVFLLTILAMVVFRRYPGAWWQWLLYICGLAAFDWTGQQILRFVPGIGNVAEAREQLPKLFASAWPVFENYADFWSQRSLCLTDGGRLGLVTERVQPGDELCVINGCGLVFVLRSAQEEGQYHLISDAHVQGCMQGEIHARTDLTTREIALV</sequence>
<keyword evidence="1" id="KW-1133">Transmembrane helix</keyword>
<dbReference type="RefSeq" id="XP_016627395.1">
    <property type="nucleotide sequence ID" value="XM_016781406.1"/>
</dbReference>
<gene>
    <name evidence="3" type="ORF">Z520_10915</name>
</gene>
<evidence type="ECO:0000256" key="1">
    <source>
        <dbReference type="SAM" id="Phobius"/>
    </source>
</evidence>
<keyword evidence="1" id="KW-0812">Transmembrane</keyword>
<proteinExistence type="predicted"/>
<feature type="transmembrane region" description="Helical" evidence="1">
    <location>
        <begin position="517"/>
        <end position="535"/>
    </location>
</feature>
<feature type="domain" description="Heterokaryon incompatibility" evidence="2">
    <location>
        <begin position="47"/>
        <end position="209"/>
    </location>
</feature>
<dbReference type="Pfam" id="PF26639">
    <property type="entry name" value="Het-6_barrel"/>
    <property type="match status" value="1"/>
</dbReference>
<evidence type="ECO:0000313" key="4">
    <source>
        <dbReference type="Proteomes" id="UP000053411"/>
    </source>
</evidence>
<accession>A0A0D2JJA5</accession>
<feature type="transmembrane region" description="Helical" evidence="1">
    <location>
        <begin position="490"/>
        <end position="511"/>
    </location>
</feature>
<dbReference type="Pfam" id="PF06985">
    <property type="entry name" value="HET"/>
    <property type="match status" value="1"/>
</dbReference>
<dbReference type="EMBL" id="KN848095">
    <property type="protein sequence ID" value="KIX93272.1"/>
    <property type="molecule type" value="Genomic_DNA"/>
</dbReference>
<dbReference type="InterPro" id="IPR052895">
    <property type="entry name" value="HetReg/Transcr_Mod"/>
</dbReference>
<dbReference type="PANTHER" id="PTHR24148:SF64">
    <property type="entry name" value="HETEROKARYON INCOMPATIBILITY DOMAIN-CONTAINING PROTEIN"/>
    <property type="match status" value="1"/>
</dbReference>
<dbReference type="PANTHER" id="PTHR24148">
    <property type="entry name" value="ANKYRIN REPEAT DOMAIN-CONTAINING PROTEIN 39 HOMOLOG-RELATED"/>
    <property type="match status" value="1"/>
</dbReference>
<name>A0A0D2JJA5_9EURO</name>
<protein>
    <recommendedName>
        <fullName evidence="2">Heterokaryon incompatibility domain-containing protein</fullName>
    </recommendedName>
</protein>
<dbReference type="Proteomes" id="UP000053411">
    <property type="component" value="Unassembled WGS sequence"/>
</dbReference>
<dbReference type="GeneID" id="27716661"/>